<organism evidence="2">
    <name type="scientific">uncultured planctomycete 5H12</name>
    <dbReference type="NCBI Taxonomy" id="455067"/>
    <lineage>
        <taxon>Bacteria</taxon>
        <taxon>Pseudomonadati</taxon>
        <taxon>Planctomycetota</taxon>
        <taxon>Planctomycetia</taxon>
        <taxon>Planctomycetales</taxon>
        <taxon>environmental samples</taxon>
    </lineage>
</organism>
<dbReference type="EMBL" id="EF591884">
    <property type="protein sequence ID" value="ABX10573.1"/>
    <property type="molecule type" value="Genomic_DNA"/>
</dbReference>
<evidence type="ECO:0000256" key="1">
    <source>
        <dbReference type="SAM" id="Phobius"/>
    </source>
</evidence>
<keyword evidence="1" id="KW-0812">Transmembrane</keyword>
<proteinExistence type="predicted"/>
<gene>
    <name evidence="2" type="ORF">5H12_11</name>
</gene>
<feature type="transmembrane region" description="Helical" evidence="1">
    <location>
        <begin position="157"/>
        <end position="176"/>
    </location>
</feature>
<feature type="transmembrane region" description="Helical" evidence="1">
    <location>
        <begin position="126"/>
        <end position="145"/>
    </location>
</feature>
<feature type="transmembrane region" description="Helical" evidence="1">
    <location>
        <begin position="302"/>
        <end position="326"/>
    </location>
</feature>
<feature type="transmembrane region" description="Helical" evidence="1">
    <location>
        <begin position="382"/>
        <end position="403"/>
    </location>
</feature>
<accession>A9LGQ2</accession>
<feature type="transmembrane region" description="Helical" evidence="1">
    <location>
        <begin position="182"/>
        <end position="198"/>
    </location>
</feature>
<name>A9LGQ2_9BACT</name>
<sequence length="464" mass="51861">MPDHLKNTGLGGASWSTTAVHPPTGSNELILADFVEPSILVAQLSTQRSWPFRAMDGCRWLISRLFGIVSVIFLMATAASIPIVQLISFGYLLEVSGRLARGGKFSSAMIGLGKASHLGGVLLGTWLLLLPIRFVSALWYEAYLIEPNSQQTQVMRILLLTLVGLTIVQILAAWVCGGKLRYFFWQAVAPFSFLIWTVRKTAKSKVLRPVLTACLGWVSPYFVPNLCEARPLTDWFVPAILLKKVLNGTIYTDARDGLWNFVAGLNLWYYFKLGFKGFIGTFLWLVVPTTFLMAATASDSGFALGSAFLGIGIAVPLFCILPFVQAHFARDGRWKSFLEPLSVISNFWRAPIAHVVALLMTLVLALPLFLLKIEEIPQELLWTLSLVFVTFTWPSRIAIGLAYRRGNKPGKAGRWWTSVPVMLLAIPISFAFIFVMFFTRYVTWNGMWSLLENHVFLLPAPFWL</sequence>
<dbReference type="AlphaFoldDB" id="A9LGQ2"/>
<keyword evidence="1" id="KW-0472">Membrane</keyword>
<feature type="transmembrane region" description="Helical" evidence="1">
    <location>
        <begin position="415"/>
        <end position="438"/>
    </location>
</feature>
<evidence type="ECO:0000313" key="2">
    <source>
        <dbReference type="EMBL" id="ABX10573.1"/>
    </source>
</evidence>
<feature type="transmembrane region" description="Helical" evidence="1">
    <location>
        <begin position="347"/>
        <end position="370"/>
    </location>
</feature>
<reference evidence="2" key="1">
    <citation type="journal article" date="2007" name="ISME J.">
        <title>Fosmids of novel marine Planctomycetes from the Namibian and Oregon coast upwelling systems and their cross-comparison with planctomycete genomes.</title>
        <authorList>
            <person name="Woebken D."/>
            <person name="Teeling H."/>
            <person name="Wecker P."/>
            <person name="Dumitriu A."/>
            <person name="Kostadinov I."/>
            <person name="DeLong E.F."/>
            <person name="Amann R."/>
            <person name="Gloeckner F.O."/>
        </authorList>
    </citation>
    <scope>NUCLEOTIDE SEQUENCE</scope>
</reference>
<protein>
    <submittedName>
        <fullName evidence="2">Hypothetical membrane protein</fullName>
    </submittedName>
</protein>
<keyword evidence="1" id="KW-1133">Transmembrane helix</keyword>
<feature type="transmembrane region" description="Helical" evidence="1">
    <location>
        <begin position="65"/>
        <end position="93"/>
    </location>
</feature>